<sequence length="1219" mass="134935">MRQIARLSGAIVSQLRSGIALSDLGQVVGELVCNSLDASATQVHVWLDEGASSIRVEDDGCGISRDDLKLVGERHATSKLHTLAELEAGVQTLGFRGEALSSLSHISLMEITSRVRGSPHTYSKIMKGPVTMSFGLSSKQRARGTTVVVRDIFYNQPVRRRLLSNRQKKAMQSLKEHVLHLALAYPHVTFTVTDAMRQEELLHIQQQPSLLGTLQHIFGDDVCSGLKEIDFAQGKLRLSGFLSNSARQLSSKVRMTLHINHRFVCKTPLHKVMNSWGRTGVSSVKEGLHGQESGKKTRSGRASGRHAYPAFVLNLRCQFSEYDITFEVSKTIVEFKDWSKVLSFLNDVLEASWEQGLTAKQSAGSLNSEVATVKSESKQKPLQQAEPTSKKAIYKRETLSLCEDLPNMFEPQAGRRSPSKVATSRLGFGGTVAPVLPMVTNDNSHKRLSDDLPLQACKRHRSEDFWRQCDHNKDVASLAHQPAGELDLLDEGGFQHIPDCDHIRGGTCTYVDMKLRSQFCSPQVHQITKRSSLDVLESEGDLDGSPQSSGMQPYLLVPSSPTTSDLSWGCDFPQPCQEIDQLETDIALRPTQHVGVGSERLKPLQQSLLSETDERTCVHETPGLLGERQIWDVFPVEDDIGDRSTTKNDWDGLNTRLLSLEQQPSGTLGSPFKDRLHQHQTVHKTSLAGQEQIEVINLLTDSSDADESSFHSADDLLMIREGHGGSQAWSSPVHEERHFDELERRNLLQSPSASSSYETPPFHGTILHGRNSRRTSPSSQCQQRQQRHTLSGPPFYNARRRLSLHDNYAHKFPLPAVDCLQHEATSALVLQPNEAVLSSAEDGEDQQVMILNEYRHLEENHLNADGTQSSKKTCPTLLPWTPEDLQSKWRSLNETPTACVGEKGLSKETVAGMYKVWLNPCMRASGNDVLDISAGVLAATSSSLSPELVTKESLQHLTVLGQVDSKFIAVVASGVLLLVDQHAADERVRLEEFRAHVLAADKKKASTVLAHKLEMTLSLAEQQMLHTYREQIEEWGWHFEAASEVEALDKHRLVKARNAACKFQVDAVPCILGVDLTAADLEEFIHQLADTHGASAPPPAVVRVLNYKSCRGAIMFGDALLPAECRQLIHQLKQTSLCFQCAHGRPTMVPLVNLCALHHHFEPTSSTVGMICANTLTGLERESVGTEVMVSKSAAWHGLEDCLPSLARARMRLQQTINT</sequence>
<dbReference type="SUPFAM" id="SSF118116">
    <property type="entry name" value="DNA mismatch repair protein MutL"/>
    <property type="match status" value="1"/>
</dbReference>
<keyword evidence="7" id="KW-1185">Reference proteome</keyword>
<name>A0ABP0WNH6_9BRYO</name>
<dbReference type="PANTHER" id="PTHR10073">
    <property type="entry name" value="DNA MISMATCH REPAIR PROTEIN MLH, PMS, MUTL"/>
    <property type="match status" value="1"/>
</dbReference>
<dbReference type="InterPro" id="IPR042120">
    <property type="entry name" value="MutL_C_dimsub"/>
</dbReference>
<evidence type="ECO:0000313" key="7">
    <source>
        <dbReference type="Proteomes" id="UP001497444"/>
    </source>
</evidence>
<dbReference type="InterPro" id="IPR036890">
    <property type="entry name" value="HATPase_C_sf"/>
</dbReference>
<organism evidence="6 7">
    <name type="scientific">Sphagnum jensenii</name>
    <dbReference type="NCBI Taxonomy" id="128206"/>
    <lineage>
        <taxon>Eukaryota</taxon>
        <taxon>Viridiplantae</taxon>
        <taxon>Streptophyta</taxon>
        <taxon>Embryophyta</taxon>
        <taxon>Bryophyta</taxon>
        <taxon>Sphagnophytina</taxon>
        <taxon>Sphagnopsida</taxon>
        <taxon>Sphagnales</taxon>
        <taxon>Sphagnaceae</taxon>
        <taxon>Sphagnum</taxon>
    </lineage>
</organism>
<dbReference type="PANTHER" id="PTHR10073:SF47">
    <property type="entry name" value="DNA MISMATCH REPAIR PROTEIN MLH3"/>
    <property type="match status" value="1"/>
</dbReference>
<reference evidence="6" key="1">
    <citation type="submission" date="2024-02" db="EMBL/GenBank/DDBJ databases">
        <authorList>
            <consortium name="ELIXIR-Norway"/>
            <consortium name="Elixir Norway"/>
        </authorList>
    </citation>
    <scope>NUCLEOTIDE SEQUENCE</scope>
</reference>
<evidence type="ECO:0000259" key="5">
    <source>
        <dbReference type="SMART" id="SM01340"/>
    </source>
</evidence>
<feature type="compositionally biased region" description="Low complexity" evidence="3">
    <location>
        <begin position="774"/>
        <end position="784"/>
    </location>
</feature>
<evidence type="ECO:0000259" key="4">
    <source>
        <dbReference type="SMART" id="SM00853"/>
    </source>
</evidence>
<dbReference type="InterPro" id="IPR014721">
    <property type="entry name" value="Ribsml_uS5_D2-typ_fold_subgr"/>
</dbReference>
<dbReference type="SMART" id="SM01340">
    <property type="entry name" value="DNA_mis_repair"/>
    <property type="match status" value="1"/>
</dbReference>
<feature type="compositionally biased region" description="Polar residues" evidence="3">
    <location>
        <begin position="749"/>
        <end position="758"/>
    </location>
</feature>
<dbReference type="InterPro" id="IPR014790">
    <property type="entry name" value="MutL_C"/>
</dbReference>
<dbReference type="EMBL" id="OZ020114">
    <property type="protein sequence ID" value="CAK9267135.1"/>
    <property type="molecule type" value="Genomic_DNA"/>
</dbReference>
<dbReference type="Gene3D" id="3.30.230.10">
    <property type="match status" value="1"/>
</dbReference>
<feature type="compositionally biased region" description="Basic and acidic residues" evidence="3">
    <location>
        <begin position="286"/>
        <end position="295"/>
    </location>
</feature>
<accession>A0ABP0WNH6</accession>
<dbReference type="InterPro" id="IPR037198">
    <property type="entry name" value="MutL_C_sf"/>
</dbReference>
<dbReference type="PROSITE" id="PS00058">
    <property type="entry name" value="DNA_MISMATCH_REPAIR_1"/>
    <property type="match status" value="1"/>
</dbReference>
<dbReference type="SMART" id="SM00853">
    <property type="entry name" value="MutL_C"/>
    <property type="match status" value="1"/>
</dbReference>
<dbReference type="InterPro" id="IPR014762">
    <property type="entry name" value="DNA_mismatch_repair_CS"/>
</dbReference>
<dbReference type="SUPFAM" id="SSF54211">
    <property type="entry name" value="Ribosomal protein S5 domain 2-like"/>
    <property type="match status" value="1"/>
</dbReference>
<proteinExistence type="inferred from homology"/>
<evidence type="ECO:0000313" key="6">
    <source>
        <dbReference type="EMBL" id="CAK9267135.1"/>
    </source>
</evidence>
<keyword evidence="2" id="KW-0227">DNA damage</keyword>
<dbReference type="Gene3D" id="3.30.565.10">
    <property type="entry name" value="Histidine kinase-like ATPase, C-terminal domain"/>
    <property type="match status" value="1"/>
</dbReference>
<comment type="similarity">
    <text evidence="1">Belongs to the DNA mismatch repair MutL/HexB family.</text>
</comment>
<dbReference type="Pfam" id="PF13589">
    <property type="entry name" value="HATPase_c_3"/>
    <property type="match status" value="1"/>
</dbReference>
<evidence type="ECO:0000256" key="1">
    <source>
        <dbReference type="ARBA" id="ARBA00006082"/>
    </source>
</evidence>
<dbReference type="Gene3D" id="3.30.1370.100">
    <property type="entry name" value="MutL, C-terminal domain, regulatory subdomain"/>
    <property type="match status" value="1"/>
</dbReference>
<evidence type="ECO:0008006" key="8">
    <source>
        <dbReference type="Google" id="ProtNLM"/>
    </source>
</evidence>
<dbReference type="Proteomes" id="UP001497444">
    <property type="component" value="Chromosome 19"/>
</dbReference>
<dbReference type="CDD" id="cd16926">
    <property type="entry name" value="HATPase_MutL-MLH-PMS-like"/>
    <property type="match status" value="1"/>
</dbReference>
<feature type="domain" description="DNA mismatch repair protein S5" evidence="5">
    <location>
        <begin position="214"/>
        <end position="354"/>
    </location>
</feature>
<dbReference type="InterPro" id="IPR042121">
    <property type="entry name" value="MutL_C_regsub"/>
</dbReference>
<dbReference type="InterPro" id="IPR020568">
    <property type="entry name" value="Ribosomal_Su5_D2-typ_SF"/>
</dbReference>
<dbReference type="InterPro" id="IPR002099">
    <property type="entry name" value="MutL/Mlh/PMS"/>
</dbReference>
<dbReference type="InterPro" id="IPR013507">
    <property type="entry name" value="DNA_mismatch_S5_2-like"/>
</dbReference>
<feature type="region of interest" description="Disordered" evidence="3">
    <location>
        <begin position="283"/>
        <end position="302"/>
    </location>
</feature>
<protein>
    <recommendedName>
        <fullName evidence="8">DNA mismatch repair protein</fullName>
    </recommendedName>
</protein>
<gene>
    <name evidence="6" type="ORF">CSSPJE1EN1_LOCUS12613</name>
</gene>
<dbReference type="Pfam" id="PF08676">
    <property type="entry name" value="MutL_C"/>
    <property type="match status" value="1"/>
</dbReference>
<dbReference type="InterPro" id="IPR038973">
    <property type="entry name" value="MutL/Mlh/Pms-like"/>
</dbReference>
<feature type="domain" description="MutL C-terminal dimerisation" evidence="4">
    <location>
        <begin position="959"/>
        <end position="1120"/>
    </location>
</feature>
<dbReference type="Gene3D" id="3.30.1540.20">
    <property type="entry name" value="MutL, C-terminal domain, dimerisation subdomain"/>
    <property type="match status" value="1"/>
</dbReference>
<feature type="region of interest" description="Disordered" evidence="3">
    <location>
        <begin position="749"/>
        <end position="796"/>
    </location>
</feature>
<dbReference type="SUPFAM" id="SSF55874">
    <property type="entry name" value="ATPase domain of HSP90 chaperone/DNA topoisomerase II/histidine kinase"/>
    <property type="match status" value="1"/>
</dbReference>
<dbReference type="NCBIfam" id="TIGR00585">
    <property type="entry name" value="mutl"/>
    <property type="match status" value="1"/>
</dbReference>
<evidence type="ECO:0000256" key="3">
    <source>
        <dbReference type="SAM" id="MobiDB-lite"/>
    </source>
</evidence>
<evidence type="ECO:0000256" key="2">
    <source>
        <dbReference type="ARBA" id="ARBA00022763"/>
    </source>
</evidence>